<sequence>MVDEPGVSGNKVLQYTAGKAGGVVALLKDSVWATIASKSDYFVEARIKPQNNSTTANKQIFLLGRYQDANNWLLGGLNVQSTTASTQVEAGYNKAGVISRPVTAKKPIVLGTQGSADGQWYTVRFEMIGGNHTVYFEGERINSTPMADSTFSAGKIGIFTNNRSFLIDDIKIGDPSQKPVQLTLAPSATSYTAEVGDAPYTFTVTAKTSAAADDSFTVVSSAPSVASVSISGTTVSITPKTAGTATITVTSGSKPDLVRTITATINPAFVQVSTTYGDLSTRTVPSAGTSSAYADELFSLNFDAAPTLTSNGSIRIFRTSDDSLVDVVKLINESDAIGPAADGNYRGLKMPLAWVSGNKLFVRPHQGKLANGTAYYVAIADGVLTGATLGGKAFNGLGKAAGWGFTTRSAPATSLTDLTVDDDGNTADFRSIQGALNYVMKNVAKDTPASITVKNGNYTETLFLRNKNKLTIKGESRSGTVVNFNNYDGLNPGSGASVAGVANAGGGRSLLLVEASDELVLDTMTFRNTHLRSGAGDQAEVIYFNSPTGRLSVKNAEFWSEQDTLQLNGYVWFYNSLVAGNVDFIWGSAKAALFENCEIRMLGDTQTLGTPSGGYILQARVAAATDAGFVFLNSSLTQGVGPGGNTVATGTSAKSYLARSAGNGTYDNVVFVNSKIDSHIVVAGWLTSPAPTPATATATSGWREYGSTALDGSALDTSGRAAAARTLTSTEVLPYSSRSAVFSSISWTPTP</sequence>
<keyword evidence="6" id="KW-1185">Reference proteome</keyword>
<dbReference type="InterPro" id="IPR012334">
    <property type="entry name" value="Pectin_lyas_fold"/>
</dbReference>
<evidence type="ECO:0000256" key="2">
    <source>
        <dbReference type="ARBA" id="ARBA00022801"/>
    </source>
</evidence>
<evidence type="ECO:0000256" key="1">
    <source>
        <dbReference type="ARBA" id="ARBA00008891"/>
    </source>
</evidence>
<dbReference type="Pfam" id="PF02368">
    <property type="entry name" value="Big_2"/>
    <property type="match status" value="1"/>
</dbReference>
<dbReference type="PANTHER" id="PTHR31321">
    <property type="entry name" value="ACYL-COA THIOESTER HYDROLASE YBHC-RELATED"/>
    <property type="match status" value="1"/>
</dbReference>
<dbReference type="PANTHER" id="PTHR31321:SF57">
    <property type="entry name" value="PECTINESTERASE 53-RELATED"/>
    <property type="match status" value="1"/>
</dbReference>
<evidence type="ECO:0000256" key="3">
    <source>
        <dbReference type="ARBA" id="ARBA00023085"/>
    </source>
</evidence>
<dbReference type="SUPFAM" id="SSF49373">
    <property type="entry name" value="Invasin/intimin cell-adhesion fragments"/>
    <property type="match status" value="1"/>
</dbReference>
<dbReference type="InterPro" id="IPR008964">
    <property type="entry name" value="Invasin/intimin_cell_adhesion"/>
</dbReference>
<feature type="domain" description="BIG2" evidence="4">
    <location>
        <begin position="178"/>
        <end position="261"/>
    </location>
</feature>
<comment type="similarity">
    <text evidence="1">Belongs to the pectinesterase family.</text>
</comment>
<proteinExistence type="inferred from homology"/>
<dbReference type="SUPFAM" id="SSF51126">
    <property type="entry name" value="Pectin lyase-like"/>
    <property type="match status" value="1"/>
</dbReference>
<dbReference type="InterPro" id="IPR000070">
    <property type="entry name" value="Pectinesterase_cat"/>
</dbReference>
<evidence type="ECO:0000313" key="6">
    <source>
        <dbReference type="Proteomes" id="UP001500547"/>
    </source>
</evidence>
<organism evidence="5 6">
    <name type="scientific">Viridibacterium curvum</name>
    <dbReference type="NCBI Taxonomy" id="1101404"/>
    <lineage>
        <taxon>Bacteria</taxon>
        <taxon>Pseudomonadati</taxon>
        <taxon>Pseudomonadota</taxon>
        <taxon>Betaproteobacteria</taxon>
        <taxon>Rhodocyclales</taxon>
        <taxon>Rhodocyclaceae</taxon>
        <taxon>Viridibacterium</taxon>
    </lineage>
</organism>
<name>A0ABP9R6E3_9RHOO</name>
<dbReference type="InterPro" id="IPR011050">
    <property type="entry name" value="Pectin_lyase_fold/virulence"/>
</dbReference>
<protein>
    <recommendedName>
        <fullName evidence="4">BIG2 domain-containing protein</fullName>
    </recommendedName>
</protein>
<evidence type="ECO:0000313" key="5">
    <source>
        <dbReference type="EMBL" id="GAA5172183.1"/>
    </source>
</evidence>
<dbReference type="Pfam" id="PF01095">
    <property type="entry name" value="Pectinesterase"/>
    <property type="match status" value="1"/>
</dbReference>
<accession>A0ABP9R6E3</accession>
<dbReference type="SMART" id="SM00635">
    <property type="entry name" value="BID_2"/>
    <property type="match status" value="1"/>
</dbReference>
<keyword evidence="2" id="KW-0378">Hydrolase</keyword>
<gene>
    <name evidence="5" type="ORF">GCM10025770_37980</name>
</gene>
<dbReference type="EMBL" id="BAABLD010000017">
    <property type="protein sequence ID" value="GAA5172183.1"/>
    <property type="molecule type" value="Genomic_DNA"/>
</dbReference>
<dbReference type="Gene3D" id="2.160.20.10">
    <property type="entry name" value="Single-stranded right-handed beta-helix, Pectin lyase-like"/>
    <property type="match status" value="1"/>
</dbReference>
<dbReference type="Gene3D" id="2.60.120.560">
    <property type="entry name" value="Exo-inulinase, domain 1"/>
    <property type="match status" value="1"/>
</dbReference>
<dbReference type="Proteomes" id="UP001500547">
    <property type="component" value="Unassembled WGS sequence"/>
</dbReference>
<keyword evidence="3" id="KW-0063">Aspartyl esterase</keyword>
<dbReference type="Gene3D" id="2.60.40.1080">
    <property type="match status" value="1"/>
</dbReference>
<dbReference type="InterPro" id="IPR003343">
    <property type="entry name" value="Big_2"/>
</dbReference>
<reference evidence="6" key="1">
    <citation type="journal article" date="2019" name="Int. J. Syst. Evol. Microbiol.">
        <title>The Global Catalogue of Microorganisms (GCM) 10K type strain sequencing project: providing services to taxonomists for standard genome sequencing and annotation.</title>
        <authorList>
            <consortium name="The Broad Institute Genomics Platform"/>
            <consortium name="The Broad Institute Genome Sequencing Center for Infectious Disease"/>
            <person name="Wu L."/>
            <person name="Ma J."/>
        </authorList>
    </citation>
    <scope>NUCLEOTIDE SEQUENCE [LARGE SCALE GENOMIC DNA]</scope>
    <source>
        <strain evidence="6">JCM 18715</strain>
    </source>
</reference>
<comment type="caution">
    <text evidence="5">The sequence shown here is derived from an EMBL/GenBank/DDBJ whole genome shotgun (WGS) entry which is preliminary data.</text>
</comment>
<evidence type="ECO:0000259" key="4">
    <source>
        <dbReference type="SMART" id="SM00635"/>
    </source>
</evidence>